<organism evidence="5">
    <name type="scientific">uncultured Thermomicrobiales bacterium</name>
    <dbReference type="NCBI Taxonomy" id="1645740"/>
    <lineage>
        <taxon>Bacteria</taxon>
        <taxon>Pseudomonadati</taxon>
        <taxon>Thermomicrobiota</taxon>
        <taxon>Thermomicrobia</taxon>
        <taxon>Thermomicrobiales</taxon>
        <taxon>environmental samples</taxon>
    </lineage>
</organism>
<proteinExistence type="predicted"/>
<feature type="compositionally biased region" description="Pro residues" evidence="3">
    <location>
        <begin position="8"/>
        <end position="17"/>
    </location>
</feature>
<keyword evidence="2" id="KW-0012">Acyltransferase</keyword>
<dbReference type="Gene3D" id="3.40.630.30">
    <property type="match status" value="1"/>
</dbReference>
<gene>
    <name evidence="5" type="ORF">AVDCRST_MAG49-736</name>
</gene>
<evidence type="ECO:0000256" key="1">
    <source>
        <dbReference type="ARBA" id="ARBA00022679"/>
    </source>
</evidence>
<evidence type="ECO:0000256" key="3">
    <source>
        <dbReference type="SAM" id="MobiDB-lite"/>
    </source>
</evidence>
<protein>
    <recommendedName>
        <fullName evidence="4">N-acetyltransferase domain-containing protein</fullName>
    </recommendedName>
</protein>
<sequence>MTDDRHPTGPPAEPPYPADGTWRADRPALPGASLAGEDLRSDEDGSQDLPTRTGAVPAGITVGPGRVGDLRAVVRVQRHAFPRRLAYGLGTLTLLWVLPHVRFLVAREERDGRVVGCAIGDRQGDHARVINLAVDPDARRRGVGAALLAALETALPGGNVLLMVEQENVAAQALYRGAGYAQVGLARDYYGRGRHGLWMQKRRTDLPTPMLRV</sequence>
<dbReference type="InterPro" id="IPR050832">
    <property type="entry name" value="Bact_Acetyltransf"/>
</dbReference>
<dbReference type="PANTHER" id="PTHR43877:SF2">
    <property type="entry name" value="AMINOALKYLPHOSPHONATE N-ACETYLTRANSFERASE-RELATED"/>
    <property type="match status" value="1"/>
</dbReference>
<name>A0A6J4U6X6_9BACT</name>
<feature type="region of interest" description="Disordered" evidence="3">
    <location>
        <begin position="1"/>
        <end position="61"/>
    </location>
</feature>
<dbReference type="GO" id="GO:0016747">
    <property type="term" value="F:acyltransferase activity, transferring groups other than amino-acyl groups"/>
    <property type="evidence" value="ECO:0007669"/>
    <property type="project" value="InterPro"/>
</dbReference>
<dbReference type="AlphaFoldDB" id="A0A6J4U6X6"/>
<dbReference type="InterPro" id="IPR016181">
    <property type="entry name" value="Acyl_CoA_acyltransferase"/>
</dbReference>
<dbReference type="SUPFAM" id="SSF55729">
    <property type="entry name" value="Acyl-CoA N-acyltransferases (Nat)"/>
    <property type="match status" value="1"/>
</dbReference>
<evidence type="ECO:0000259" key="4">
    <source>
        <dbReference type="PROSITE" id="PS51186"/>
    </source>
</evidence>
<dbReference type="CDD" id="cd04301">
    <property type="entry name" value="NAT_SF"/>
    <property type="match status" value="1"/>
</dbReference>
<feature type="domain" description="N-acetyltransferase" evidence="4">
    <location>
        <begin position="60"/>
        <end position="204"/>
    </location>
</feature>
<evidence type="ECO:0000256" key="2">
    <source>
        <dbReference type="ARBA" id="ARBA00023315"/>
    </source>
</evidence>
<keyword evidence="1" id="KW-0808">Transferase</keyword>
<dbReference type="InterPro" id="IPR000182">
    <property type="entry name" value="GNAT_dom"/>
</dbReference>
<accession>A0A6J4U6X6</accession>
<dbReference type="EMBL" id="CADCWG010000045">
    <property type="protein sequence ID" value="CAA9539848.1"/>
    <property type="molecule type" value="Genomic_DNA"/>
</dbReference>
<dbReference type="PROSITE" id="PS51186">
    <property type="entry name" value="GNAT"/>
    <property type="match status" value="1"/>
</dbReference>
<evidence type="ECO:0000313" key="5">
    <source>
        <dbReference type="EMBL" id="CAA9539848.1"/>
    </source>
</evidence>
<reference evidence="5" key="1">
    <citation type="submission" date="2020-02" db="EMBL/GenBank/DDBJ databases">
        <authorList>
            <person name="Meier V. D."/>
        </authorList>
    </citation>
    <scope>NUCLEOTIDE SEQUENCE</scope>
    <source>
        <strain evidence="5">AVDCRST_MAG49</strain>
    </source>
</reference>
<dbReference type="PANTHER" id="PTHR43877">
    <property type="entry name" value="AMINOALKYLPHOSPHONATE N-ACETYLTRANSFERASE-RELATED-RELATED"/>
    <property type="match status" value="1"/>
</dbReference>
<dbReference type="Pfam" id="PF00583">
    <property type="entry name" value="Acetyltransf_1"/>
    <property type="match status" value="1"/>
</dbReference>